<organism evidence="2 3">
    <name type="scientific">Fasciola hepatica</name>
    <name type="common">Liver fluke</name>
    <dbReference type="NCBI Taxonomy" id="6192"/>
    <lineage>
        <taxon>Eukaryota</taxon>
        <taxon>Metazoa</taxon>
        <taxon>Spiralia</taxon>
        <taxon>Lophotrochozoa</taxon>
        <taxon>Platyhelminthes</taxon>
        <taxon>Trematoda</taxon>
        <taxon>Digenea</taxon>
        <taxon>Plagiorchiida</taxon>
        <taxon>Echinostomata</taxon>
        <taxon>Echinostomatoidea</taxon>
        <taxon>Fasciolidae</taxon>
        <taxon>Fasciola</taxon>
    </lineage>
</organism>
<sequence>MHNRVCVSTHRIPLENLAPRKCATPFGLFPLSCTSYSKINDWRSYEVSFVFGGTMFHSPCVSKFEIFYFIADLIFVDFNSCFIIYGDLPRLLCKISCFPLILLRFQLFSLLHAWSCYWFIWIRSSSSCVFTLP</sequence>
<accession>A0A4E0RR54</accession>
<dbReference type="AlphaFoldDB" id="A0A4E0RR54"/>
<protein>
    <submittedName>
        <fullName evidence="2">Uncharacterized protein</fullName>
    </submittedName>
</protein>
<keyword evidence="3" id="KW-1185">Reference proteome</keyword>
<evidence type="ECO:0000256" key="1">
    <source>
        <dbReference type="SAM" id="Phobius"/>
    </source>
</evidence>
<dbReference type="EMBL" id="JXXN02000159">
    <property type="protein sequence ID" value="THD28404.1"/>
    <property type="molecule type" value="Genomic_DNA"/>
</dbReference>
<keyword evidence="1" id="KW-0812">Transmembrane</keyword>
<keyword evidence="1" id="KW-0472">Membrane</keyword>
<keyword evidence="1" id="KW-1133">Transmembrane helix</keyword>
<comment type="caution">
    <text evidence="2">The sequence shown here is derived from an EMBL/GenBank/DDBJ whole genome shotgun (WGS) entry which is preliminary data.</text>
</comment>
<proteinExistence type="predicted"/>
<reference evidence="2" key="1">
    <citation type="submission" date="2019-03" db="EMBL/GenBank/DDBJ databases">
        <title>Improved annotation for the trematode Fasciola hepatica.</title>
        <authorList>
            <person name="Choi Y.-J."/>
            <person name="Martin J."/>
            <person name="Mitreva M."/>
        </authorList>
    </citation>
    <scope>NUCLEOTIDE SEQUENCE [LARGE SCALE GENOMIC DNA]</scope>
</reference>
<evidence type="ECO:0000313" key="2">
    <source>
        <dbReference type="EMBL" id="THD28404.1"/>
    </source>
</evidence>
<dbReference type="Proteomes" id="UP000230066">
    <property type="component" value="Unassembled WGS sequence"/>
</dbReference>
<feature type="transmembrane region" description="Helical" evidence="1">
    <location>
        <begin position="97"/>
        <end position="121"/>
    </location>
</feature>
<name>A0A4E0RR54_FASHE</name>
<gene>
    <name evidence="2" type="ORF">D915_000436</name>
</gene>
<evidence type="ECO:0000313" key="3">
    <source>
        <dbReference type="Proteomes" id="UP000230066"/>
    </source>
</evidence>